<evidence type="ECO:0000256" key="3">
    <source>
        <dbReference type="ARBA" id="ARBA00022840"/>
    </source>
</evidence>
<dbReference type="InterPro" id="IPR027417">
    <property type="entry name" value="P-loop_NTPase"/>
</dbReference>
<protein>
    <submittedName>
        <fullName evidence="5">NitT/TauT family transport system ATP-binding protein</fullName>
    </submittedName>
</protein>
<evidence type="ECO:0000313" key="5">
    <source>
        <dbReference type="EMBL" id="MBB5346656.1"/>
    </source>
</evidence>
<comment type="caution">
    <text evidence="5">The sequence shown here is derived from an EMBL/GenBank/DDBJ whole genome shotgun (WGS) entry which is preliminary data.</text>
</comment>
<dbReference type="PANTHER" id="PTHR42788:SF13">
    <property type="entry name" value="ALIPHATIC SULFONATES IMPORT ATP-BINDING PROTEIN SSUB"/>
    <property type="match status" value="1"/>
</dbReference>
<dbReference type="RefSeq" id="WP_183347691.1">
    <property type="nucleotide sequence ID" value="NZ_JACHEO010000001.1"/>
</dbReference>
<dbReference type="CDD" id="cd03293">
    <property type="entry name" value="ABC_NrtD_SsuB_transporters"/>
    <property type="match status" value="1"/>
</dbReference>
<dbReference type="GO" id="GO:0016887">
    <property type="term" value="F:ATP hydrolysis activity"/>
    <property type="evidence" value="ECO:0007669"/>
    <property type="project" value="InterPro"/>
</dbReference>
<dbReference type="InterPro" id="IPR003593">
    <property type="entry name" value="AAA+_ATPase"/>
</dbReference>
<dbReference type="EMBL" id="JACHEO010000001">
    <property type="protein sequence ID" value="MBB5346656.1"/>
    <property type="molecule type" value="Genomic_DNA"/>
</dbReference>
<dbReference type="InterPro" id="IPR003439">
    <property type="entry name" value="ABC_transporter-like_ATP-bd"/>
</dbReference>
<proteinExistence type="predicted"/>
<keyword evidence="1" id="KW-0813">Transport</keyword>
<dbReference type="Pfam" id="PF00005">
    <property type="entry name" value="ABC_tran"/>
    <property type="match status" value="1"/>
</dbReference>
<keyword evidence="6" id="KW-1185">Reference proteome</keyword>
<dbReference type="SUPFAM" id="SSF52540">
    <property type="entry name" value="P-loop containing nucleoside triphosphate hydrolases"/>
    <property type="match status" value="1"/>
</dbReference>
<dbReference type="GO" id="GO:0005524">
    <property type="term" value="F:ATP binding"/>
    <property type="evidence" value="ECO:0007669"/>
    <property type="project" value="UniProtKB-KW"/>
</dbReference>
<keyword evidence="3 5" id="KW-0067">ATP-binding</keyword>
<sequence>MIRVDSVNLSFSHEGEVNQVLQGISFAVKAEGSCAIIGPSGCGKTSLLFLLAGLLQPDAGTITITGSPRTGTILQHYGLFPWKTVVENIGLGLQLKGEAKDRIGARVEGLLAEMGLTGFGRHYPAQLSGGMQQRVAMARALAIEPQILFMDEPLSSLDALSRERLQNLILQVWRDKRITTILVTHSIEEAVYLGRQIIVLSQRPGRILQIVDNPGAGSREYRQTEQFFHNCNQLRRILKEEDHGPEA</sequence>
<dbReference type="AlphaFoldDB" id="A0A840UP98"/>
<evidence type="ECO:0000256" key="1">
    <source>
        <dbReference type="ARBA" id="ARBA00022448"/>
    </source>
</evidence>
<evidence type="ECO:0000313" key="6">
    <source>
        <dbReference type="Proteomes" id="UP000539642"/>
    </source>
</evidence>
<dbReference type="Gene3D" id="3.40.50.300">
    <property type="entry name" value="P-loop containing nucleotide triphosphate hydrolases"/>
    <property type="match status" value="1"/>
</dbReference>
<accession>A0A840UP98</accession>
<dbReference type="PROSITE" id="PS50893">
    <property type="entry name" value="ABC_TRANSPORTER_2"/>
    <property type="match status" value="1"/>
</dbReference>
<feature type="domain" description="ABC transporter" evidence="4">
    <location>
        <begin position="2"/>
        <end position="227"/>
    </location>
</feature>
<reference evidence="5 6" key="1">
    <citation type="submission" date="2020-08" db="EMBL/GenBank/DDBJ databases">
        <title>Genomic Encyclopedia of Type Strains, Phase IV (KMG-IV): sequencing the most valuable type-strain genomes for metagenomic binning, comparative biology and taxonomic classification.</title>
        <authorList>
            <person name="Goeker M."/>
        </authorList>
    </citation>
    <scope>NUCLEOTIDE SEQUENCE [LARGE SCALE GENOMIC DNA]</scope>
    <source>
        <strain evidence="5 6">DSM 28570</strain>
    </source>
</reference>
<dbReference type="PROSITE" id="PS00211">
    <property type="entry name" value="ABC_TRANSPORTER_1"/>
    <property type="match status" value="1"/>
</dbReference>
<name>A0A840UP98_9BACT</name>
<dbReference type="InterPro" id="IPR050166">
    <property type="entry name" value="ABC_transporter_ATP-bind"/>
</dbReference>
<evidence type="ECO:0000259" key="4">
    <source>
        <dbReference type="PROSITE" id="PS50893"/>
    </source>
</evidence>
<organism evidence="5 6">
    <name type="scientific">Desulfoprunum benzoelyticum</name>
    <dbReference type="NCBI Taxonomy" id="1506996"/>
    <lineage>
        <taxon>Bacteria</taxon>
        <taxon>Pseudomonadati</taxon>
        <taxon>Thermodesulfobacteriota</taxon>
        <taxon>Desulfobulbia</taxon>
        <taxon>Desulfobulbales</taxon>
        <taxon>Desulfobulbaceae</taxon>
        <taxon>Desulfoprunum</taxon>
    </lineage>
</organism>
<dbReference type="Proteomes" id="UP000539642">
    <property type="component" value="Unassembled WGS sequence"/>
</dbReference>
<gene>
    <name evidence="5" type="ORF">HNQ81_000363</name>
</gene>
<dbReference type="SMART" id="SM00382">
    <property type="entry name" value="AAA"/>
    <property type="match status" value="1"/>
</dbReference>
<dbReference type="PANTHER" id="PTHR42788">
    <property type="entry name" value="TAURINE IMPORT ATP-BINDING PROTEIN-RELATED"/>
    <property type="match status" value="1"/>
</dbReference>
<dbReference type="InterPro" id="IPR017871">
    <property type="entry name" value="ABC_transporter-like_CS"/>
</dbReference>
<keyword evidence="2" id="KW-0547">Nucleotide-binding</keyword>
<evidence type="ECO:0000256" key="2">
    <source>
        <dbReference type="ARBA" id="ARBA00022741"/>
    </source>
</evidence>